<dbReference type="PANTHER" id="PTHR13325:SF3">
    <property type="entry name" value="MEMBRANE-BOUND TRANSCRIPTION FACTOR SITE-2 PROTEASE"/>
    <property type="match status" value="1"/>
</dbReference>
<feature type="transmembrane region" description="Helical" evidence="1">
    <location>
        <begin position="154"/>
        <end position="179"/>
    </location>
</feature>
<keyword evidence="1" id="KW-1133">Transmembrane helix</keyword>
<reference evidence="2 3" key="1">
    <citation type="submission" date="2024-07" db="EMBL/GenBank/DDBJ databases">
        <authorList>
            <person name="Kang M."/>
        </authorList>
    </citation>
    <scope>NUCLEOTIDE SEQUENCE [LARGE SCALE GENOMIC DNA]</scope>
    <source>
        <strain evidence="2 3">DFM31</strain>
    </source>
</reference>
<evidence type="ECO:0000313" key="3">
    <source>
        <dbReference type="Proteomes" id="UP001553161"/>
    </source>
</evidence>
<dbReference type="Proteomes" id="UP001553161">
    <property type="component" value="Unassembled WGS sequence"/>
</dbReference>
<proteinExistence type="predicted"/>
<dbReference type="InterPro" id="IPR001193">
    <property type="entry name" value="MBTPS2"/>
</dbReference>
<feature type="transmembrane region" description="Helical" evidence="1">
    <location>
        <begin position="284"/>
        <end position="303"/>
    </location>
</feature>
<evidence type="ECO:0000313" key="2">
    <source>
        <dbReference type="EMBL" id="MEV8466145.1"/>
    </source>
</evidence>
<feature type="transmembrane region" description="Helical" evidence="1">
    <location>
        <begin position="389"/>
        <end position="415"/>
    </location>
</feature>
<dbReference type="EMBL" id="JBFBVU010000004">
    <property type="protein sequence ID" value="MEV8466145.1"/>
    <property type="molecule type" value="Genomic_DNA"/>
</dbReference>
<dbReference type="Gene3D" id="1.10.10.1150">
    <property type="entry name" value="Coenzyme PQQ synthesis protein D (PqqD)"/>
    <property type="match status" value="1"/>
</dbReference>
<dbReference type="PANTHER" id="PTHR13325">
    <property type="entry name" value="PROTEASE M50 MEMBRANE-BOUND TRANSCRIPTION FACTOR SITE 2 PROTEASE"/>
    <property type="match status" value="1"/>
</dbReference>
<name>A0ABV3L3L9_9RHOB</name>
<dbReference type="InterPro" id="IPR041881">
    <property type="entry name" value="PqqD_sf"/>
</dbReference>
<protein>
    <submittedName>
        <fullName evidence="2">Peptidase M50</fullName>
    </submittedName>
</protein>
<keyword evidence="1" id="KW-0812">Transmembrane</keyword>
<feature type="transmembrane region" description="Helical" evidence="1">
    <location>
        <begin position="230"/>
        <end position="250"/>
    </location>
</feature>
<feature type="transmembrane region" description="Helical" evidence="1">
    <location>
        <begin position="427"/>
        <end position="449"/>
    </location>
</feature>
<dbReference type="RefSeq" id="WP_366191955.1">
    <property type="nucleotide sequence ID" value="NZ_JBFBVU010000004.1"/>
</dbReference>
<gene>
    <name evidence="2" type="ORF">AB0T83_05005</name>
</gene>
<keyword evidence="3" id="KW-1185">Reference proteome</keyword>
<sequence>MAKTFLSAHWYRVADLAPRLKAQAEMHRQRFRGQTWHILQDHQSGKFFRVSPAANLMICLMDGRRSMQDLWLNACERFPDNPPTQDEAIRLLSQLHQADLLLTGTAPDFVEIERRAVKQETRALLQRIRNPLALRFPLLDPDRLLTTLLPLVRWLFSPFGALLWLALVGTGATLAVMNFDLLAANVADRVLATENLLLLALVYPAVKALHELGHGFATKAAGGEVHEMGIMFLVLMPIPYVDASAASAFATKWHRALVGAAGIFVELALASAAMIFWIYAEPGLARAIAFNVMLIGGVSTLLFNGNPLLRFDGYYVLADLVEIPNLGQRSNRYFTYLIQTRLFNMEEVESPVTAPGERGWFLFYAIASFFYRVGISVSIALFIAQKFFFVGVLLAIWALSNMFVFPLVKGLWFVLTNRALHRQRKRAIAITAGVVLAVLAGVLTVPLPYATMAEGVALPPQGAVVRTGTEGFVLSVPEVAGSTRVETGTVLTRLAEPSLQARIAVLRAQEEEIVLRLASAVVIDRVQAGALRAQLSQIREVLASETRRAGDLVVVAPGPGLFLTRIDGNYVGRLAPKGADLGYLLGTERLVVRTVVPQTRVELVRQRNQGIALRYAGTPETVYRAVVVRGLSESRELPARALSPDGGGTLAVDPTDPEGKRLLIPAFQMDLVAEGEAVPPRVGERVWVRFDHGSEPIAPRLYRAVRQLFLSQFSV</sequence>
<feature type="transmembrane region" description="Helical" evidence="1">
    <location>
        <begin position="257"/>
        <end position="278"/>
    </location>
</feature>
<feature type="transmembrane region" description="Helical" evidence="1">
    <location>
        <begin position="191"/>
        <end position="210"/>
    </location>
</feature>
<organism evidence="2 3">
    <name type="scientific">Meridianimarinicoccus marinus</name>
    <dbReference type="NCBI Taxonomy" id="3231483"/>
    <lineage>
        <taxon>Bacteria</taxon>
        <taxon>Pseudomonadati</taxon>
        <taxon>Pseudomonadota</taxon>
        <taxon>Alphaproteobacteria</taxon>
        <taxon>Rhodobacterales</taxon>
        <taxon>Paracoccaceae</taxon>
        <taxon>Meridianimarinicoccus</taxon>
    </lineage>
</organism>
<feature type="transmembrane region" description="Helical" evidence="1">
    <location>
        <begin position="361"/>
        <end position="383"/>
    </location>
</feature>
<evidence type="ECO:0000256" key="1">
    <source>
        <dbReference type="SAM" id="Phobius"/>
    </source>
</evidence>
<accession>A0ABV3L3L9</accession>
<comment type="caution">
    <text evidence="2">The sequence shown here is derived from an EMBL/GenBank/DDBJ whole genome shotgun (WGS) entry which is preliminary data.</text>
</comment>
<keyword evidence="1" id="KW-0472">Membrane</keyword>